<dbReference type="AlphaFoldDB" id="A0A6L2PRP8"/>
<accession>A0A6L2PRP8</accession>
<dbReference type="InParanoid" id="A0A6L2PRP8"/>
<evidence type="ECO:0000313" key="2">
    <source>
        <dbReference type="EMBL" id="GFG32587.1"/>
    </source>
</evidence>
<gene>
    <name evidence="2" type="ORF">Cfor_04716</name>
</gene>
<evidence type="ECO:0000256" key="1">
    <source>
        <dbReference type="SAM" id="MobiDB-lite"/>
    </source>
</evidence>
<feature type="non-terminal residue" evidence="2">
    <location>
        <position position="1"/>
    </location>
</feature>
<evidence type="ECO:0000313" key="3">
    <source>
        <dbReference type="Proteomes" id="UP000502823"/>
    </source>
</evidence>
<feature type="region of interest" description="Disordered" evidence="1">
    <location>
        <begin position="1"/>
        <end position="93"/>
    </location>
</feature>
<proteinExistence type="predicted"/>
<feature type="non-terminal residue" evidence="2">
    <location>
        <position position="202"/>
    </location>
</feature>
<keyword evidence="3" id="KW-1185">Reference proteome</keyword>
<reference evidence="3" key="1">
    <citation type="submission" date="2020-01" db="EMBL/GenBank/DDBJ databases">
        <title>Draft genome sequence of the Termite Coptotermes fromosanus.</title>
        <authorList>
            <person name="Itakura S."/>
            <person name="Yosikawa Y."/>
            <person name="Umezawa K."/>
        </authorList>
    </citation>
    <scope>NUCLEOTIDE SEQUENCE [LARGE SCALE GENOMIC DNA]</scope>
</reference>
<feature type="compositionally biased region" description="Low complexity" evidence="1">
    <location>
        <begin position="22"/>
        <end position="40"/>
    </location>
</feature>
<protein>
    <submittedName>
        <fullName evidence="2">Uncharacterized protein</fullName>
    </submittedName>
</protein>
<dbReference type="Proteomes" id="UP000502823">
    <property type="component" value="Unassembled WGS sequence"/>
</dbReference>
<comment type="caution">
    <text evidence="2">The sequence shown here is derived from an EMBL/GenBank/DDBJ whole genome shotgun (WGS) entry which is preliminary data.</text>
</comment>
<sequence length="202" mass="21921">FARQRASQGRGVVLKVEKCEGPPSTSQPASSAQKASSVSKLMTDAEREVKKKHAKSSGKSVSKMKSGDKGRTGVTQPSKAVPPSNEEAKLKAETTGVSIEIGKKLACIMKLETDKRKRAKTEKDDSPPSWFKKYMQEFKSEIVAEITTNVMYNTRQVLESAKMNSRLSCCCSERSGGSVAVARPRKKKTSDEDSDGALSGDQ</sequence>
<name>A0A6L2PRP8_COPFO</name>
<organism evidence="2 3">
    <name type="scientific">Coptotermes formosanus</name>
    <name type="common">Formosan subterranean termite</name>
    <dbReference type="NCBI Taxonomy" id="36987"/>
    <lineage>
        <taxon>Eukaryota</taxon>
        <taxon>Metazoa</taxon>
        <taxon>Ecdysozoa</taxon>
        <taxon>Arthropoda</taxon>
        <taxon>Hexapoda</taxon>
        <taxon>Insecta</taxon>
        <taxon>Pterygota</taxon>
        <taxon>Neoptera</taxon>
        <taxon>Polyneoptera</taxon>
        <taxon>Dictyoptera</taxon>
        <taxon>Blattodea</taxon>
        <taxon>Blattoidea</taxon>
        <taxon>Termitoidae</taxon>
        <taxon>Rhinotermitidae</taxon>
        <taxon>Coptotermes</taxon>
    </lineage>
</organism>
<feature type="region of interest" description="Disordered" evidence="1">
    <location>
        <begin position="170"/>
        <end position="202"/>
    </location>
</feature>
<dbReference type="EMBL" id="BLKM01000378">
    <property type="protein sequence ID" value="GFG32587.1"/>
    <property type="molecule type" value="Genomic_DNA"/>
</dbReference>